<name>A0A4Y5MZM4_9PEZI</name>
<dbReference type="AlphaFoldDB" id="A0A4Y5MZM4"/>
<gene>
    <name evidence="1" type="primary">orf126_2</name>
</gene>
<proteinExistence type="predicted"/>
<dbReference type="SMART" id="SM00497">
    <property type="entry name" value="IENR1"/>
    <property type="match status" value="1"/>
</dbReference>
<evidence type="ECO:0008006" key="2">
    <source>
        <dbReference type="Google" id="ProtNLM"/>
    </source>
</evidence>
<dbReference type="RefSeq" id="YP_009663708.1">
    <property type="nucleotide sequence ID" value="NC_042947.1"/>
</dbReference>
<dbReference type="EMBL" id="MK820634">
    <property type="protein sequence ID" value="QCW06846.1"/>
    <property type="molecule type" value="Genomic_DNA"/>
</dbReference>
<sequence length="126" mass="14202">MNSNRLSTSGKSIEDRYLLLADITKLLNLTSNYETREDGRVWIISENKYQAKKSGAGGKKKCVQLISLDGSVFKTFNSLTDCGKFLGVSRKTVSNKMEKSQSVLFEGKSYTLRTIDYELCDEPEKI</sequence>
<keyword evidence="1" id="KW-0496">Mitochondrion</keyword>
<dbReference type="GeneID" id="40512597"/>
<accession>A0A4Y5MZM4</accession>
<evidence type="ECO:0000313" key="1">
    <source>
        <dbReference type="EMBL" id="QCW06846.1"/>
    </source>
</evidence>
<geneLocation type="mitochondrion" evidence="1"/>
<protein>
    <recommendedName>
        <fullName evidence="2">Nuclease-associated modular DNA-binding 1 domain-containing protein</fullName>
    </recommendedName>
</protein>
<dbReference type="InterPro" id="IPR003647">
    <property type="entry name" value="Intron_nuc_1_rpt"/>
</dbReference>
<organism evidence="1">
    <name type="scientific">Dactylella tenuis</name>
    <dbReference type="NCBI Taxonomy" id="383872"/>
    <lineage>
        <taxon>Eukaryota</taxon>
        <taxon>Fungi</taxon>
        <taxon>Dikarya</taxon>
        <taxon>Ascomycota</taxon>
        <taxon>Pezizomycotina</taxon>
        <taxon>Orbiliomycetes</taxon>
        <taxon>Orbiliales</taxon>
        <taxon>Orbiliaceae</taxon>
        <taxon>Dactylella</taxon>
    </lineage>
</organism>
<reference evidence="1" key="1">
    <citation type="submission" date="2019-04" db="EMBL/GenBank/DDBJ databases">
        <authorList>
            <person name="Yu Z."/>
            <person name="Deng C."/>
        </authorList>
    </citation>
    <scope>NUCLEOTIDE SEQUENCE</scope>
</reference>